<dbReference type="Proteomes" id="UP000249375">
    <property type="component" value="Chromosome"/>
</dbReference>
<keyword evidence="3" id="KW-1185">Reference proteome</keyword>
<evidence type="ECO:0000313" key="2">
    <source>
        <dbReference type="EMBL" id="QFQ12289.1"/>
    </source>
</evidence>
<sequence>MGNYFGACFLNMREESKMKEVRAIAIKALDVLKKYSKQSYRNAENDFNTSLSLVEKRTVLVALHKLGIPIGIPSDEAFNIRKVYFVDTMIDEDVIEDIILQVRKGYCDHLFYLDPDKHFTANYALYALRNAAKKYVTEVLAKSTLDISHNIMSSPTNWENMFSLGELKPIMVFKDQVNVPLNFDVRGNPRKDTIESMLKEIELGLWDTYLMWNYEAYQNARSQLQLGQMFTKLPLNMQTPTSNVQTDPLKESDNRRTKRKR</sequence>
<protein>
    <submittedName>
        <fullName evidence="2">Uncharacterized protein</fullName>
    </submittedName>
</protein>
<gene>
    <name evidence="2" type="ORF">C7Y71_004255</name>
</gene>
<dbReference type="AlphaFoldDB" id="A0A5P8E5G6"/>
<name>A0A5P8E5G6_9BACT</name>
<evidence type="ECO:0000256" key="1">
    <source>
        <dbReference type="SAM" id="MobiDB-lite"/>
    </source>
</evidence>
<feature type="region of interest" description="Disordered" evidence="1">
    <location>
        <begin position="238"/>
        <end position="261"/>
    </location>
</feature>
<dbReference type="EMBL" id="CP033459">
    <property type="protein sequence ID" value="QFQ12289.1"/>
    <property type="molecule type" value="Genomic_DNA"/>
</dbReference>
<organism evidence="2 3">
    <name type="scientific">Pseudoprevotella muciniphila</name>
    <dbReference type="NCBI Taxonomy" id="2133944"/>
    <lineage>
        <taxon>Bacteria</taxon>
        <taxon>Pseudomonadati</taxon>
        <taxon>Bacteroidota</taxon>
        <taxon>Bacteroidia</taxon>
        <taxon>Bacteroidales</taxon>
        <taxon>Prevotellaceae</taxon>
        <taxon>Pseudoprevotella</taxon>
    </lineage>
</organism>
<dbReference type="KEGG" id="alq:C7Y71_004255"/>
<evidence type="ECO:0000313" key="3">
    <source>
        <dbReference type="Proteomes" id="UP000249375"/>
    </source>
</evidence>
<reference evidence="2 3" key="1">
    <citation type="submission" date="2018-11" db="EMBL/GenBank/DDBJ databases">
        <authorList>
            <person name="Na S.W."/>
            <person name="Baik M."/>
        </authorList>
    </citation>
    <scope>NUCLEOTIDE SEQUENCE [LARGE SCALE GENOMIC DNA]</scope>
    <source>
        <strain evidence="2 3">E39</strain>
    </source>
</reference>
<proteinExistence type="predicted"/>
<accession>A0A5P8E5G6</accession>